<dbReference type="GO" id="GO:0004190">
    <property type="term" value="F:aspartic-type endopeptidase activity"/>
    <property type="evidence" value="ECO:0007669"/>
    <property type="project" value="UniProtKB-KW"/>
</dbReference>
<gene>
    <name evidence="6" type="ORF">GL50803_0016228</name>
</gene>
<keyword evidence="7" id="KW-1185">Reference proteome</keyword>
<dbReference type="EMBL" id="AACB03000002">
    <property type="protein sequence ID" value="KAE8303667.1"/>
    <property type="molecule type" value="Genomic_DNA"/>
</dbReference>
<dbReference type="Pfam" id="PF09668">
    <property type="entry name" value="Asp_protease"/>
    <property type="match status" value="1"/>
</dbReference>
<keyword evidence="3" id="KW-0064">Aspartyl protease</keyword>
<comment type="similarity">
    <text evidence="1">Belongs to the DDI1 family.</text>
</comment>
<dbReference type="STRING" id="184922.A8B4D7"/>
<evidence type="ECO:0000259" key="5">
    <source>
        <dbReference type="Pfam" id="PF09668"/>
    </source>
</evidence>
<evidence type="ECO:0000256" key="3">
    <source>
        <dbReference type="ARBA" id="ARBA00022750"/>
    </source>
</evidence>
<organism evidence="6 7">
    <name type="scientific">Giardia intestinalis (strain ATCC 50803 / WB clone C6)</name>
    <name type="common">Giardia lamblia</name>
    <dbReference type="NCBI Taxonomy" id="184922"/>
    <lineage>
        <taxon>Eukaryota</taxon>
        <taxon>Metamonada</taxon>
        <taxon>Diplomonadida</taxon>
        <taxon>Hexamitidae</taxon>
        <taxon>Giardiinae</taxon>
        <taxon>Giardia</taxon>
    </lineage>
</organism>
<dbReference type="GO" id="GO:0006508">
    <property type="term" value="P:proteolysis"/>
    <property type="evidence" value="ECO:0007669"/>
    <property type="project" value="UniProtKB-KW"/>
</dbReference>
<name>A8B4D7_GIAIC</name>
<dbReference type="SUPFAM" id="SSF50630">
    <property type="entry name" value="Acid proteases"/>
    <property type="match status" value="1"/>
</dbReference>
<dbReference type="HOGENOM" id="CLU_1083551_0_0_1"/>
<evidence type="ECO:0000313" key="7">
    <source>
        <dbReference type="Proteomes" id="UP000001548"/>
    </source>
</evidence>
<feature type="domain" description="Aspartic peptidase DDI1-type" evidence="5">
    <location>
        <begin position="117"/>
        <end position="219"/>
    </location>
</feature>
<dbReference type="CDD" id="cd05479">
    <property type="entry name" value="RP_DDI"/>
    <property type="match status" value="1"/>
</dbReference>
<sequence>MPTVTVVYGHKLSTTIDILPDETVLQLIERFMKMCSMPGHAVNAIVRINGQTLTHDSKCSSIQPNSTLIYMNPSATFSAPIQKALARGRANPPAVQRLIDEDIKQVYDHYPELLVNNTNSVYIHIELNGHPDIAVIDTGAEFSTISLETAIRCGLEDHIDKRQEGKALGIGSSKIVGKIHLVQLKYGDEYFATNFMVVENVVGTLLGMPFLRMHRMVIDLAIYQIRIGDVSLPIMSDAEVEAYKAEMMSRADVDAHM</sequence>
<keyword evidence="2" id="KW-0645">Protease</keyword>
<proteinExistence type="inferred from homology"/>
<dbReference type="Proteomes" id="UP000001548">
    <property type="component" value="Unassembled WGS sequence"/>
</dbReference>
<accession>A8B4D7</accession>
<dbReference type="GeneID" id="5702491"/>
<evidence type="ECO:0000256" key="1">
    <source>
        <dbReference type="ARBA" id="ARBA00009136"/>
    </source>
</evidence>
<dbReference type="PANTHER" id="PTHR12917:SF1">
    <property type="entry name" value="AT13091P"/>
    <property type="match status" value="1"/>
</dbReference>
<dbReference type="InterPro" id="IPR021109">
    <property type="entry name" value="Peptidase_aspartic_dom_sf"/>
</dbReference>
<dbReference type="Gene3D" id="2.40.70.10">
    <property type="entry name" value="Acid Proteases"/>
    <property type="match status" value="1"/>
</dbReference>
<evidence type="ECO:0000313" key="6">
    <source>
        <dbReference type="EMBL" id="KAE8303667.1"/>
    </source>
</evidence>
<dbReference type="PANTHER" id="PTHR12917">
    <property type="entry name" value="ASPARTYL PROTEASE DDI-RELATED"/>
    <property type="match status" value="1"/>
</dbReference>
<evidence type="ECO:0000256" key="2">
    <source>
        <dbReference type="ARBA" id="ARBA00022670"/>
    </source>
</evidence>
<dbReference type="FunCoup" id="A8B4D7">
    <property type="interactions" value="57"/>
</dbReference>
<protein>
    <submittedName>
        <fullName evidence="6">DDI1-like DNA-damage inducible protein</fullName>
    </submittedName>
</protein>
<comment type="caution">
    <text evidence="6">The sequence shown here is derived from an EMBL/GenBank/DDBJ whole genome shotgun (WGS) entry which is preliminary data.</text>
</comment>
<reference evidence="6 7" key="1">
    <citation type="journal article" date="2007" name="Science">
        <title>Genomic minimalism in the early diverging intestinal parasite Giardia lamblia.</title>
        <authorList>
            <person name="Morrison H.G."/>
            <person name="McArthur A.G."/>
            <person name="Gillin F.D."/>
            <person name="Aley S.B."/>
            <person name="Adam R.D."/>
            <person name="Olsen G.J."/>
            <person name="Best A.A."/>
            <person name="Cande W.Z."/>
            <person name="Chen F."/>
            <person name="Cipriano M.J."/>
            <person name="Davids B.J."/>
            <person name="Dawson S.C."/>
            <person name="Elmendorf H.G."/>
            <person name="Hehl A.B."/>
            <person name="Holder M.E."/>
            <person name="Huse S.M."/>
            <person name="Kim U.U."/>
            <person name="Lasek-Nesselquist E."/>
            <person name="Manning G."/>
            <person name="Nigam A."/>
            <person name="Nixon J.E."/>
            <person name="Palm D."/>
            <person name="Passamaneck N.E."/>
            <person name="Prabhu A."/>
            <person name="Reich C.I."/>
            <person name="Reiner D.S."/>
            <person name="Samuelson J."/>
            <person name="Svard S.G."/>
            <person name="Sogin M.L."/>
        </authorList>
    </citation>
    <scope>NUCLEOTIDE SEQUENCE [LARGE SCALE GENOMIC DNA]</scope>
    <source>
        <strain evidence="6 7">WB C6</strain>
    </source>
</reference>
<dbReference type="RefSeq" id="XP_001709567.1">
    <property type="nucleotide sequence ID" value="XM_001709515.1"/>
</dbReference>
<dbReference type="VEuPathDB" id="GiardiaDB:GL50803_16228"/>
<keyword evidence="4" id="KW-0378">Hydrolase</keyword>
<dbReference type="InterPro" id="IPR019103">
    <property type="entry name" value="Peptidase_aspartic_DDI1-type"/>
</dbReference>
<dbReference type="OMA" id="YIHIELN"/>
<dbReference type="AlphaFoldDB" id="A8B4D7"/>
<evidence type="ECO:0000256" key="4">
    <source>
        <dbReference type="ARBA" id="ARBA00022801"/>
    </source>
</evidence>
<dbReference type="KEGG" id="gla:GL50803_0016228"/>